<dbReference type="InterPro" id="IPR012910">
    <property type="entry name" value="Plug_dom"/>
</dbReference>
<keyword evidence="2" id="KW-0812">Transmembrane</keyword>
<dbReference type="Gene3D" id="2.170.130.10">
    <property type="entry name" value="TonB-dependent receptor, plug domain"/>
    <property type="match status" value="1"/>
</dbReference>
<evidence type="ECO:0000256" key="2">
    <source>
        <dbReference type="PROSITE-ProRule" id="PRU01360"/>
    </source>
</evidence>
<keyword evidence="2" id="KW-0998">Cell outer membrane</keyword>
<reference evidence="5 6" key="1">
    <citation type="submission" date="2018-06" db="EMBL/GenBank/DDBJ databases">
        <authorList>
            <consortium name="Pathogen Informatics"/>
            <person name="Doyle S."/>
        </authorList>
    </citation>
    <scope>NUCLEOTIDE SEQUENCE [LARGE SCALE GENOMIC DNA]</scope>
    <source>
        <strain evidence="5 6">NCTC10672</strain>
    </source>
</reference>
<evidence type="ECO:0000259" key="4">
    <source>
        <dbReference type="Pfam" id="PF07715"/>
    </source>
</evidence>
<comment type="similarity">
    <text evidence="2">Belongs to the TonB-dependent receptor family.</text>
</comment>
<dbReference type="PANTHER" id="PTHR30069">
    <property type="entry name" value="TONB-DEPENDENT OUTER MEMBRANE RECEPTOR"/>
    <property type="match status" value="1"/>
</dbReference>
<feature type="domain" description="TonB-dependent receptor plug" evidence="4">
    <location>
        <begin position="52"/>
        <end position="154"/>
    </location>
</feature>
<evidence type="ECO:0000313" key="6">
    <source>
        <dbReference type="Proteomes" id="UP000254186"/>
    </source>
</evidence>
<organism evidence="5 6">
    <name type="scientific">Haemophilus parainfluenzae</name>
    <dbReference type="NCBI Taxonomy" id="729"/>
    <lineage>
        <taxon>Bacteria</taxon>
        <taxon>Pseudomonadati</taxon>
        <taxon>Pseudomonadota</taxon>
        <taxon>Gammaproteobacteria</taxon>
        <taxon>Pasteurellales</taxon>
        <taxon>Pasteurellaceae</taxon>
        <taxon>Haemophilus</taxon>
    </lineage>
</organism>
<proteinExistence type="inferred from homology"/>
<dbReference type="InterPro" id="IPR039426">
    <property type="entry name" value="TonB-dep_rcpt-like"/>
</dbReference>
<evidence type="ECO:0000256" key="1">
    <source>
        <dbReference type="ARBA" id="ARBA00022729"/>
    </source>
</evidence>
<dbReference type="GO" id="GO:0009279">
    <property type="term" value="C:cell outer membrane"/>
    <property type="evidence" value="ECO:0007669"/>
    <property type="project" value="UniProtKB-SubCell"/>
</dbReference>
<accession>A0A377JH99</accession>
<keyword evidence="2" id="KW-0813">Transport</keyword>
<comment type="subcellular location">
    <subcellularLocation>
        <location evidence="2">Cell outer membrane</location>
        <topology evidence="2">Multi-pass membrane protein</topology>
    </subcellularLocation>
</comment>
<dbReference type="EMBL" id="UGHY01000002">
    <property type="protein sequence ID" value="STP03897.1"/>
    <property type="molecule type" value="Genomic_DNA"/>
</dbReference>
<feature type="chain" id="PRO_5016605945" evidence="3">
    <location>
        <begin position="28"/>
        <end position="166"/>
    </location>
</feature>
<dbReference type="RefSeq" id="WP_115180060.1">
    <property type="nucleotide sequence ID" value="NZ_UGHY01000002.1"/>
</dbReference>
<protein>
    <submittedName>
        <fullName evidence="5">Hemoglobin-binding protein HgbA</fullName>
    </submittedName>
</protein>
<feature type="signal peptide" evidence="3">
    <location>
        <begin position="1"/>
        <end position="27"/>
    </location>
</feature>
<dbReference type="Proteomes" id="UP000254186">
    <property type="component" value="Unassembled WGS sequence"/>
</dbReference>
<dbReference type="GO" id="GO:0015344">
    <property type="term" value="F:siderophore uptake transmembrane transporter activity"/>
    <property type="evidence" value="ECO:0007669"/>
    <property type="project" value="TreeGrafter"/>
</dbReference>
<evidence type="ECO:0000256" key="3">
    <source>
        <dbReference type="SAM" id="SignalP"/>
    </source>
</evidence>
<keyword evidence="1 3" id="KW-0732">Signal</keyword>
<evidence type="ECO:0000313" key="5">
    <source>
        <dbReference type="EMBL" id="STP03897.1"/>
    </source>
</evidence>
<sequence length="166" mass="17940">MKKNAFLAVTYGILPVAAVSISQSSFAEEQLETINVSTELDSSTKANHSEKKTAKIIQQELIQNNKDLVRYSPDVGVVDQGRHQKGFAIRGVEDNRVGISIDGVALPDSEENSLYKRYGNLNTSRQSIDPELARTIDIAKGADSFNQGSGNIGGGLIIVLLNPLIL</sequence>
<keyword evidence="2" id="KW-1134">Transmembrane beta strand</keyword>
<gene>
    <name evidence="5" type="primary">hgbA</name>
    <name evidence="5" type="ORF">NCTC10672_01096</name>
</gene>
<dbReference type="PROSITE" id="PS52016">
    <property type="entry name" value="TONB_DEPENDENT_REC_3"/>
    <property type="match status" value="1"/>
</dbReference>
<dbReference type="GO" id="GO:0044718">
    <property type="term" value="P:siderophore transmembrane transport"/>
    <property type="evidence" value="ECO:0007669"/>
    <property type="project" value="TreeGrafter"/>
</dbReference>
<name>A0A377JH99_HAEPA</name>
<dbReference type="Pfam" id="PF07715">
    <property type="entry name" value="Plug"/>
    <property type="match status" value="1"/>
</dbReference>
<dbReference type="InterPro" id="IPR037066">
    <property type="entry name" value="Plug_dom_sf"/>
</dbReference>
<dbReference type="AlphaFoldDB" id="A0A377JH99"/>
<keyword evidence="2" id="KW-0472">Membrane</keyword>
<dbReference type="PANTHER" id="PTHR30069:SF29">
    <property type="entry name" value="HEMOGLOBIN AND HEMOGLOBIN-HAPTOGLOBIN-BINDING PROTEIN 1-RELATED"/>
    <property type="match status" value="1"/>
</dbReference>
<dbReference type="SUPFAM" id="SSF56935">
    <property type="entry name" value="Porins"/>
    <property type="match status" value="1"/>
</dbReference>